<comment type="caution">
    <text evidence="2">The sequence shown here is derived from an EMBL/GenBank/DDBJ whole genome shotgun (WGS) entry which is preliminary data.</text>
</comment>
<feature type="compositionally biased region" description="Low complexity" evidence="1">
    <location>
        <begin position="231"/>
        <end position="251"/>
    </location>
</feature>
<dbReference type="EMBL" id="CAJNJA010013590">
    <property type="protein sequence ID" value="CAE7324919.1"/>
    <property type="molecule type" value="Genomic_DNA"/>
</dbReference>
<accession>A0A812NKB8</accession>
<evidence type="ECO:0000313" key="3">
    <source>
        <dbReference type="Proteomes" id="UP000601435"/>
    </source>
</evidence>
<evidence type="ECO:0000256" key="1">
    <source>
        <dbReference type="SAM" id="MobiDB-lite"/>
    </source>
</evidence>
<evidence type="ECO:0000313" key="2">
    <source>
        <dbReference type="EMBL" id="CAE7324919.1"/>
    </source>
</evidence>
<reference evidence="2" key="1">
    <citation type="submission" date="2021-02" db="EMBL/GenBank/DDBJ databases">
        <authorList>
            <person name="Dougan E. K."/>
            <person name="Rhodes N."/>
            <person name="Thang M."/>
            <person name="Chan C."/>
        </authorList>
    </citation>
    <scope>NUCLEOTIDE SEQUENCE</scope>
</reference>
<dbReference type="OrthoDB" id="443590at2759"/>
<feature type="compositionally biased region" description="Basic and acidic residues" evidence="1">
    <location>
        <begin position="362"/>
        <end position="395"/>
    </location>
</feature>
<name>A0A812NKB8_9DINO</name>
<dbReference type="AlphaFoldDB" id="A0A812NKB8"/>
<proteinExistence type="predicted"/>
<gene>
    <name evidence="2" type="ORF">SNEC2469_LOCUS8184</name>
</gene>
<sequence length="395" mass="43718">EISLHSFEGTPPDPSGTTWQSCFSNSAVRSEPLVFRRRYVVVSGTTKSSLQIKPVRQLLDVLDLSHTIWQTLELSECEQVPLEVPDDSEPYSPSAFDAQPPSNVLLNSEPARPGPERMVTGQIRSFVRQNSGGKKFRIDSVGGGMTSEMGEHARGQMSWWSHSQQAPVIGAKVAADQVNRDLFGTCHFTQERTEDGRRRRLVRKATLGEGQEGQPQEEDFDDTASWQSWRSGVMSSASRRSSRGRSGSVMSLTSNASAVAMRELLATSDEETHPHDVDEDYAIGWRSSAKEADAKAIAAADGSRLSSKLQIDSLTEDGDEPEFREELLKAPNGDEEDAVEAFSLDPEFDYDNPPEGMSGKIDPNDLRLLREVMRVSPRSPRERQEDVAEDAVHEP</sequence>
<protein>
    <submittedName>
        <fullName evidence="2">Uncharacterized protein</fullName>
    </submittedName>
</protein>
<dbReference type="Proteomes" id="UP000601435">
    <property type="component" value="Unassembled WGS sequence"/>
</dbReference>
<feature type="non-terminal residue" evidence="2">
    <location>
        <position position="1"/>
    </location>
</feature>
<feature type="region of interest" description="Disordered" evidence="1">
    <location>
        <begin position="344"/>
        <end position="395"/>
    </location>
</feature>
<feature type="region of interest" description="Disordered" evidence="1">
    <location>
        <begin position="205"/>
        <end position="224"/>
    </location>
</feature>
<feature type="region of interest" description="Disordered" evidence="1">
    <location>
        <begin position="231"/>
        <end position="253"/>
    </location>
</feature>
<keyword evidence="3" id="KW-1185">Reference proteome</keyword>
<organism evidence="2 3">
    <name type="scientific">Symbiodinium necroappetens</name>
    <dbReference type="NCBI Taxonomy" id="1628268"/>
    <lineage>
        <taxon>Eukaryota</taxon>
        <taxon>Sar</taxon>
        <taxon>Alveolata</taxon>
        <taxon>Dinophyceae</taxon>
        <taxon>Suessiales</taxon>
        <taxon>Symbiodiniaceae</taxon>
        <taxon>Symbiodinium</taxon>
    </lineage>
</organism>